<dbReference type="InterPro" id="IPR013902">
    <property type="entry name" value="Mug135-like_C"/>
</dbReference>
<keyword evidence="4" id="KW-1185">Reference proteome</keyword>
<organism evidence="3 4">
    <name type="scientific">Botryobasidium botryosum (strain FD-172 SS1)</name>
    <dbReference type="NCBI Taxonomy" id="930990"/>
    <lineage>
        <taxon>Eukaryota</taxon>
        <taxon>Fungi</taxon>
        <taxon>Dikarya</taxon>
        <taxon>Basidiomycota</taxon>
        <taxon>Agaricomycotina</taxon>
        <taxon>Agaricomycetes</taxon>
        <taxon>Cantharellales</taxon>
        <taxon>Botryobasidiaceae</taxon>
        <taxon>Botryobasidium</taxon>
    </lineage>
</organism>
<evidence type="ECO:0000313" key="4">
    <source>
        <dbReference type="Proteomes" id="UP000027195"/>
    </source>
</evidence>
<protein>
    <recommendedName>
        <fullName evidence="2">Mug135-like C-terminal domain-containing protein</fullName>
    </recommendedName>
</protein>
<sequence length="114" mass="12729">MGPGADSEDARARRGLAKAPGNKLRITVIAEQNHNVRCGSGLCFPYHIVPLPDGSLPTDHKPQNGDAFPAILNERIAYEMEEACLNDYLTLYGLRTDSELRHRRHRLARYIGAF</sequence>
<reference evidence="4" key="1">
    <citation type="journal article" date="2014" name="Proc. Natl. Acad. Sci. U.S.A.">
        <title>Extensive sampling of basidiomycete genomes demonstrates inadequacy of the white-rot/brown-rot paradigm for wood decay fungi.</title>
        <authorList>
            <person name="Riley R."/>
            <person name="Salamov A.A."/>
            <person name="Brown D.W."/>
            <person name="Nagy L.G."/>
            <person name="Floudas D."/>
            <person name="Held B.W."/>
            <person name="Levasseur A."/>
            <person name="Lombard V."/>
            <person name="Morin E."/>
            <person name="Otillar R."/>
            <person name="Lindquist E.A."/>
            <person name="Sun H."/>
            <person name="LaButti K.M."/>
            <person name="Schmutz J."/>
            <person name="Jabbour D."/>
            <person name="Luo H."/>
            <person name="Baker S.E."/>
            <person name="Pisabarro A.G."/>
            <person name="Walton J.D."/>
            <person name="Blanchette R.A."/>
            <person name="Henrissat B."/>
            <person name="Martin F."/>
            <person name="Cullen D."/>
            <person name="Hibbett D.S."/>
            <person name="Grigoriev I.V."/>
        </authorList>
    </citation>
    <scope>NUCLEOTIDE SEQUENCE [LARGE SCALE GENOMIC DNA]</scope>
    <source>
        <strain evidence="4">FD-172 SS1</strain>
    </source>
</reference>
<gene>
    <name evidence="3" type="ORF">BOTBODRAFT_177366</name>
</gene>
<proteinExistence type="inferred from homology"/>
<comment type="similarity">
    <text evidence="1">Belongs to the UPF0612 family.</text>
</comment>
<name>A0A067M729_BOTB1</name>
<evidence type="ECO:0000256" key="1">
    <source>
        <dbReference type="ARBA" id="ARBA00005788"/>
    </source>
</evidence>
<dbReference type="Proteomes" id="UP000027195">
    <property type="component" value="Unassembled WGS sequence"/>
</dbReference>
<dbReference type="AlphaFoldDB" id="A0A067M729"/>
<dbReference type="EMBL" id="KL198059">
    <property type="protein sequence ID" value="KDQ11324.1"/>
    <property type="molecule type" value="Genomic_DNA"/>
</dbReference>
<dbReference type="HOGENOM" id="CLU_2120710_0_0_1"/>
<accession>A0A067M729</accession>
<dbReference type="Pfam" id="PF08593">
    <property type="entry name" value="Mug135_C"/>
    <property type="match status" value="1"/>
</dbReference>
<feature type="domain" description="Mug135-like C-terminal" evidence="2">
    <location>
        <begin position="34"/>
        <end position="113"/>
    </location>
</feature>
<evidence type="ECO:0000259" key="2">
    <source>
        <dbReference type="Pfam" id="PF08593"/>
    </source>
</evidence>
<dbReference type="InParanoid" id="A0A067M729"/>
<evidence type="ECO:0000313" key="3">
    <source>
        <dbReference type="EMBL" id="KDQ11324.1"/>
    </source>
</evidence>